<dbReference type="OMA" id="EWRSEAM"/>
<organism evidence="11 12">
    <name type="scientific">Lepisosteus oculatus</name>
    <name type="common">Spotted gar</name>
    <dbReference type="NCBI Taxonomy" id="7918"/>
    <lineage>
        <taxon>Eukaryota</taxon>
        <taxon>Metazoa</taxon>
        <taxon>Chordata</taxon>
        <taxon>Craniata</taxon>
        <taxon>Vertebrata</taxon>
        <taxon>Euteleostomi</taxon>
        <taxon>Actinopterygii</taxon>
        <taxon>Neopterygii</taxon>
        <taxon>Holostei</taxon>
        <taxon>Semionotiformes</taxon>
        <taxon>Lepisosteidae</taxon>
        <taxon>Lepisosteus</taxon>
    </lineage>
</organism>
<keyword evidence="7" id="KW-0675">Receptor</keyword>
<feature type="transmembrane region" description="Helical" evidence="9">
    <location>
        <begin position="50"/>
        <end position="69"/>
    </location>
</feature>
<dbReference type="Ensembl" id="ENSLOCT00000021815.1">
    <property type="protein sequence ID" value="ENSLOCP00000021778.1"/>
    <property type="gene ID" value="ENSLOCG00000017673.1"/>
</dbReference>
<feature type="transmembrane region" description="Helical" evidence="9">
    <location>
        <begin position="188"/>
        <end position="212"/>
    </location>
</feature>
<evidence type="ECO:0000256" key="2">
    <source>
        <dbReference type="ARBA" id="ARBA00022475"/>
    </source>
</evidence>
<feature type="domain" description="G-protein coupled receptors family 1 profile" evidence="10">
    <location>
        <begin position="29"/>
        <end position="277"/>
    </location>
</feature>
<keyword evidence="6 9" id="KW-0472">Membrane</keyword>
<dbReference type="GO" id="GO:0070542">
    <property type="term" value="P:response to fatty acid"/>
    <property type="evidence" value="ECO:0000318"/>
    <property type="project" value="GO_Central"/>
</dbReference>
<name>W5NMB9_LEPOC</name>
<dbReference type="AlphaFoldDB" id="W5NMB9"/>
<comment type="subcellular location">
    <subcellularLocation>
        <location evidence="1">Cell membrane</location>
        <topology evidence="1">Multi-pass membrane protein</topology>
    </subcellularLocation>
</comment>
<reference evidence="11" key="3">
    <citation type="submission" date="2025-09" db="UniProtKB">
        <authorList>
            <consortium name="Ensembl"/>
        </authorList>
    </citation>
    <scope>IDENTIFICATION</scope>
</reference>
<dbReference type="CDD" id="cd14983">
    <property type="entry name" value="7tmA_FFAR"/>
    <property type="match status" value="1"/>
</dbReference>
<evidence type="ECO:0000256" key="7">
    <source>
        <dbReference type="ARBA" id="ARBA00023170"/>
    </source>
</evidence>
<keyword evidence="5" id="KW-0297">G-protein coupled receptor</keyword>
<dbReference type="InterPro" id="IPR017452">
    <property type="entry name" value="GPCR_Rhodpsn_7TM"/>
</dbReference>
<dbReference type="GO" id="GO:0005886">
    <property type="term" value="C:plasma membrane"/>
    <property type="evidence" value="ECO:0000318"/>
    <property type="project" value="GO_Central"/>
</dbReference>
<dbReference type="PANTHER" id="PTHR45822:SF4">
    <property type="entry name" value="FREE FATTY ACID RECEPTOR 1"/>
    <property type="match status" value="1"/>
</dbReference>
<dbReference type="GO" id="GO:0045125">
    <property type="term" value="F:bioactive lipid receptor activity"/>
    <property type="evidence" value="ECO:0000318"/>
    <property type="project" value="GO_Central"/>
</dbReference>
<dbReference type="GO" id="GO:0007186">
    <property type="term" value="P:G protein-coupled receptor signaling pathway"/>
    <property type="evidence" value="ECO:0000318"/>
    <property type="project" value="GO_Central"/>
</dbReference>
<evidence type="ECO:0000256" key="6">
    <source>
        <dbReference type="ARBA" id="ARBA00023136"/>
    </source>
</evidence>
<evidence type="ECO:0000313" key="11">
    <source>
        <dbReference type="Ensembl" id="ENSLOCP00000021778.1"/>
    </source>
</evidence>
<dbReference type="GO" id="GO:0032024">
    <property type="term" value="P:positive regulation of insulin secretion"/>
    <property type="evidence" value="ECO:0000318"/>
    <property type="project" value="GO_Central"/>
</dbReference>
<dbReference type="InParanoid" id="W5NMB9"/>
<sequence length="298" mass="34016">SNMAPGQLEHKDYLFLTVYSLTLLLGLPSNILVLAAFVNKARTEGTTPNVVYVINLCLANLVFVLWLPIKIVETLKSWTLPALLCPIYNFFHFSTIYASTLFLTSISVGRYLSIAFPISYKLYKKAKNSCFVCVFFWAIVITHVALVLTVQENDEDLFISSSADNTSTCYNNFTKEQLDFLAPLRLEMAVVLFFIPLLVTSFCYFRCIALVVRSCLHTRRKRRVIRVAVSTLIVFVVCFAPYNFSHVVGFIRHENVEWRGEALLTSTCNVFLEPIIMFFLSSSTEHRLNHCCQLPRET</sequence>
<evidence type="ECO:0000313" key="12">
    <source>
        <dbReference type="Proteomes" id="UP000018468"/>
    </source>
</evidence>
<dbReference type="EMBL" id="AHAT01019546">
    <property type="status" value="NOT_ANNOTATED_CDS"/>
    <property type="molecule type" value="Genomic_DNA"/>
</dbReference>
<evidence type="ECO:0000256" key="9">
    <source>
        <dbReference type="SAM" id="Phobius"/>
    </source>
</evidence>
<dbReference type="GeneTree" id="ENSGT00990000203527"/>
<feature type="transmembrane region" description="Helical" evidence="9">
    <location>
        <begin position="224"/>
        <end position="242"/>
    </location>
</feature>
<evidence type="ECO:0000259" key="10">
    <source>
        <dbReference type="PROSITE" id="PS50262"/>
    </source>
</evidence>
<dbReference type="PRINTS" id="PR00237">
    <property type="entry name" value="GPCRRHODOPSN"/>
</dbReference>
<feature type="transmembrane region" description="Helical" evidence="9">
    <location>
        <begin position="89"/>
        <end position="109"/>
    </location>
</feature>
<keyword evidence="4 9" id="KW-1133">Transmembrane helix</keyword>
<dbReference type="HOGENOM" id="CLU_009579_8_4_1"/>
<keyword evidence="2" id="KW-1003">Cell membrane</keyword>
<evidence type="ECO:0000256" key="4">
    <source>
        <dbReference type="ARBA" id="ARBA00022989"/>
    </source>
</evidence>
<dbReference type="Proteomes" id="UP000018468">
    <property type="component" value="Linkage group LG24"/>
</dbReference>
<keyword evidence="12" id="KW-1185">Reference proteome</keyword>
<feature type="transmembrane region" description="Helical" evidence="9">
    <location>
        <begin position="13"/>
        <end position="38"/>
    </location>
</feature>
<dbReference type="eggNOG" id="ENOG502QVCS">
    <property type="taxonomic scope" value="Eukaryota"/>
</dbReference>
<feature type="transmembrane region" description="Helical" evidence="9">
    <location>
        <begin position="262"/>
        <end position="280"/>
    </location>
</feature>
<evidence type="ECO:0000256" key="5">
    <source>
        <dbReference type="ARBA" id="ARBA00023040"/>
    </source>
</evidence>
<dbReference type="Pfam" id="PF00001">
    <property type="entry name" value="7tm_1"/>
    <property type="match status" value="1"/>
</dbReference>
<dbReference type="STRING" id="7918.ENSLOCP00000021778"/>
<dbReference type="PANTHER" id="PTHR45822">
    <property type="entry name" value="FREE FATTY ACID RECEPTOR 2-RELATED"/>
    <property type="match status" value="1"/>
</dbReference>
<dbReference type="GO" id="GO:0007204">
    <property type="term" value="P:positive regulation of cytosolic calcium ion concentration"/>
    <property type="evidence" value="ECO:0000318"/>
    <property type="project" value="GO_Central"/>
</dbReference>
<accession>W5NMB9</accession>
<dbReference type="InterPro" id="IPR013312">
    <property type="entry name" value="GPR40-rel_orph"/>
</dbReference>
<dbReference type="SUPFAM" id="SSF81321">
    <property type="entry name" value="Family A G protein-coupled receptor-like"/>
    <property type="match status" value="1"/>
</dbReference>
<evidence type="ECO:0000256" key="3">
    <source>
        <dbReference type="ARBA" id="ARBA00022692"/>
    </source>
</evidence>
<evidence type="ECO:0000256" key="1">
    <source>
        <dbReference type="ARBA" id="ARBA00004651"/>
    </source>
</evidence>
<dbReference type="InterPro" id="IPR000276">
    <property type="entry name" value="GPCR_Rhodpsn"/>
</dbReference>
<feature type="transmembrane region" description="Helical" evidence="9">
    <location>
        <begin position="130"/>
        <end position="150"/>
    </location>
</feature>
<evidence type="ECO:0000256" key="8">
    <source>
        <dbReference type="ARBA" id="ARBA00023224"/>
    </source>
</evidence>
<keyword evidence="3 9" id="KW-0812">Transmembrane</keyword>
<dbReference type="PROSITE" id="PS50262">
    <property type="entry name" value="G_PROTEIN_RECEP_F1_2"/>
    <property type="match status" value="1"/>
</dbReference>
<reference evidence="12" key="1">
    <citation type="submission" date="2011-12" db="EMBL/GenBank/DDBJ databases">
        <title>The Draft Genome of Lepisosteus oculatus.</title>
        <authorList>
            <consortium name="The Broad Institute Genome Assembly &amp; Analysis Group"/>
            <consortium name="Computational R&amp;D Group"/>
            <consortium name="and Sequencing Platform"/>
            <person name="Di Palma F."/>
            <person name="Alfoldi J."/>
            <person name="Johnson J."/>
            <person name="Berlin A."/>
            <person name="Gnerre S."/>
            <person name="Jaffe D."/>
            <person name="MacCallum I."/>
            <person name="Young S."/>
            <person name="Walker B.J."/>
            <person name="Lander E.S."/>
            <person name="Lindblad-Toh K."/>
        </authorList>
    </citation>
    <scope>NUCLEOTIDE SEQUENCE [LARGE SCALE GENOMIC DNA]</scope>
</reference>
<proteinExistence type="predicted"/>
<protein>
    <submittedName>
        <fullName evidence="11">Free fatty acid receptor 2-like</fullName>
    </submittedName>
</protein>
<keyword evidence="8" id="KW-0807">Transducer</keyword>
<dbReference type="PRINTS" id="PR01904">
    <property type="entry name" value="GPR40FAMILY"/>
</dbReference>
<dbReference type="Gene3D" id="1.20.1070.10">
    <property type="entry name" value="Rhodopsin 7-helix transmembrane proteins"/>
    <property type="match status" value="1"/>
</dbReference>
<reference evidence="11" key="2">
    <citation type="submission" date="2025-08" db="UniProtKB">
        <authorList>
            <consortium name="Ensembl"/>
        </authorList>
    </citation>
    <scope>IDENTIFICATION</scope>
</reference>